<dbReference type="SMART" id="SM00054">
    <property type="entry name" value="EFh"/>
    <property type="match status" value="1"/>
</dbReference>
<accession>A0A427YC29</accession>
<dbReference type="PANTHER" id="PTHR23049">
    <property type="entry name" value="MYOSIN REGULATORY LIGHT CHAIN 2"/>
    <property type="match status" value="1"/>
</dbReference>
<proteinExistence type="predicted"/>
<name>A0A427YC29_9TREE</name>
<comment type="caution">
    <text evidence="5">The sequence shown here is derived from an EMBL/GenBank/DDBJ whole genome shotgun (WGS) entry which is preliminary data.</text>
</comment>
<evidence type="ECO:0000313" key="6">
    <source>
        <dbReference type="Proteomes" id="UP000279259"/>
    </source>
</evidence>
<dbReference type="InterPro" id="IPR050403">
    <property type="entry name" value="Myosin_RLC"/>
</dbReference>
<feature type="domain" description="EF-hand" evidence="4">
    <location>
        <begin position="122"/>
        <end position="157"/>
    </location>
</feature>
<keyword evidence="1" id="KW-0677">Repeat</keyword>
<evidence type="ECO:0000256" key="3">
    <source>
        <dbReference type="SAM" id="MobiDB-lite"/>
    </source>
</evidence>
<dbReference type="FunFam" id="1.10.238.10:FF:000178">
    <property type="entry name" value="Calmodulin-2 A"/>
    <property type="match status" value="1"/>
</dbReference>
<dbReference type="STRING" id="1890683.A0A427YC29"/>
<dbReference type="PROSITE" id="PS00018">
    <property type="entry name" value="EF_HAND_1"/>
    <property type="match status" value="1"/>
</dbReference>
<feature type="region of interest" description="Disordered" evidence="3">
    <location>
        <begin position="21"/>
        <end position="40"/>
    </location>
</feature>
<dbReference type="InterPro" id="IPR011992">
    <property type="entry name" value="EF-hand-dom_pair"/>
</dbReference>
<evidence type="ECO:0000313" key="5">
    <source>
        <dbReference type="EMBL" id="RSH88721.1"/>
    </source>
</evidence>
<dbReference type="AlphaFoldDB" id="A0A427YC29"/>
<dbReference type="GO" id="GO:0005509">
    <property type="term" value="F:calcium ion binding"/>
    <property type="evidence" value="ECO:0007669"/>
    <property type="project" value="InterPro"/>
</dbReference>
<sequence length="253" mass="27602">MPASTYAYVATGLAASVKAQSLGHGLPPGRSSHHPREASGGAFTQFTPQQIKQFKEAFSMIDQDGDGRVTEGDLKVMLSNLGQTPTPSLLSRLLTTPSGTRSDSINFTQFLTMMGDHLRQLDAEADLVEAFACFDEEDKGWVDVGVVRKYLAEMGDRMDQAEKGGSSGSSEGIDRRSWCLVWSFEGRTDGSIESAVGAGPASVVGWGHHDDMIIDRLFSGPFTDRQGRFHYIDFAKVLRVSEGEEERDDKLAM</sequence>
<evidence type="ECO:0000259" key="4">
    <source>
        <dbReference type="PROSITE" id="PS50222"/>
    </source>
</evidence>
<dbReference type="InterPro" id="IPR018247">
    <property type="entry name" value="EF_Hand_1_Ca_BS"/>
</dbReference>
<dbReference type="Pfam" id="PF13405">
    <property type="entry name" value="EF-hand_6"/>
    <property type="match status" value="1"/>
</dbReference>
<dbReference type="PROSITE" id="PS50222">
    <property type="entry name" value="EF_HAND_2"/>
    <property type="match status" value="2"/>
</dbReference>
<feature type="domain" description="EF-hand" evidence="4">
    <location>
        <begin position="49"/>
        <end position="84"/>
    </location>
</feature>
<evidence type="ECO:0000256" key="1">
    <source>
        <dbReference type="ARBA" id="ARBA00022737"/>
    </source>
</evidence>
<dbReference type="SUPFAM" id="SSF47473">
    <property type="entry name" value="EF-hand"/>
    <property type="match status" value="1"/>
</dbReference>
<dbReference type="Proteomes" id="UP000279259">
    <property type="component" value="Unassembled WGS sequence"/>
</dbReference>
<organism evidence="5 6">
    <name type="scientific">Saitozyma podzolica</name>
    <dbReference type="NCBI Taxonomy" id="1890683"/>
    <lineage>
        <taxon>Eukaryota</taxon>
        <taxon>Fungi</taxon>
        <taxon>Dikarya</taxon>
        <taxon>Basidiomycota</taxon>
        <taxon>Agaricomycotina</taxon>
        <taxon>Tremellomycetes</taxon>
        <taxon>Tremellales</taxon>
        <taxon>Trimorphomycetaceae</taxon>
        <taxon>Saitozyma</taxon>
    </lineage>
</organism>
<dbReference type="InterPro" id="IPR002048">
    <property type="entry name" value="EF_hand_dom"/>
</dbReference>
<gene>
    <name evidence="5" type="ORF">EHS25_002948</name>
</gene>
<dbReference type="OrthoDB" id="429467at2759"/>
<dbReference type="EMBL" id="RSCD01000016">
    <property type="protein sequence ID" value="RSH88721.1"/>
    <property type="molecule type" value="Genomic_DNA"/>
</dbReference>
<evidence type="ECO:0000256" key="2">
    <source>
        <dbReference type="ARBA" id="ARBA00022837"/>
    </source>
</evidence>
<keyword evidence="2" id="KW-0106">Calcium</keyword>
<protein>
    <recommendedName>
        <fullName evidence="4">EF-hand domain-containing protein</fullName>
    </recommendedName>
</protein>
<dbReference type="GO" id="GO:0043226">
    <property type="term" value="C:organelle"/>
    <property type="evidence" value="ECO:0007669"/>
    <property type="project" value="UniProtKB-ARBA"/>
</dbReference>
<reference evidence="5 6" key="1">
    <citation type="submission" date="2018-11" db="EMBL/GenBank/DDBJ databases">
        <title>Genome sequence of Saitozyma podzolica DSM 27192.</title>
        <authorList>
            <person name="Aliyu H."/>
            <person name="Gorte O."/>
            <person name="Ochsenreither K."/>
        </authorList>
    </citation>
    <scope>NUCLEOTIDE SEQUENCE [LARGE SCALE GENOMIC DNA]</scope>
    <source>
        <strain evidence="5 6">DSM 27192</strain>
    </source>
</reference>
<keyword evidence="6" id="KW-1185">Reference proteome</keyword>
<dbReference type="Gene3D" id="1.10.238.10">
    <property type="entry name" value="EF-hand"/>
    <property type="match status" value="1"/>
</dbReference>